<organism evidence="2 3">
    <name type="scientific">Hydrogenobacter hydrogenophilus</name>
    <dbReference type="NCBI Taxonomy" id="35835"/>
    <lineage>
        <taxon>Bacteria</taxon>
        <taxon>Pseudomonadati</taxon>
        <taxon>Aquificota</taxon>
        <taxon>Aquificia</taxon>
        <taxon>Aquificales</taxon>
        <taxon>Aquificaceae</taxon>
        <taxon>Hydrogenobacter</taxon>
    </lineage>
</organism>
<accession>A0A285NTW9</accession>
<dbReference type="AlphaFoldDB" id="A0A285NTW9"/>
<feature type="transmembrane region" description="Helical" evidence="1">
    <location>
        <begin position="64"/>
        <end position="83"/>
    </location>
</feature>
<evidence type="ECO:0000313" key="3">
    <source>
        <dbReference type="Proteomes" id="UP000218627"/>
    </source>
</evidence>
<protein>
    <submittedName>
        <fullName evidence="2">Uncharacterized membrane protein YqhA</fullName>
    </submittedName>
</protein>
<keyword evidence="3" id="KW-1185">Reference proteome</keyword>
<dbReference type="RefSeq" id="WP_096600057.1">
    <property type="nucleotide sequence ID" value="NZ_OBEN01000001.1"/>
</dbReference>
<keyword evidence="1" id="KW-0812">Transmembrane</keyword>
<feature type="transmembrane region" description="Helical" evidence="1">
    <location>
        <begin position="12"/>
        <end position="36"/>
    </location>
</feature>
<gene>
    <name evidence="2" type="ORF">SAMN06265353_0136</name>
</gene>
<dbReference type="PANTHER" id="PTHR31721">
    <property type="entry name" value="OS06G0710300 PROTEIN"/>
    <property type="match status" value="1"/>
</dbReference>
<dbReference type="PIRSF" id="PIRSF026509">
    <property type="entry name" value="UCP026509"/>
    <property type="match status" value="1"/>
</dbReference>
<keyword evidence="1" id="KW-0472">Membrane</keyword>
<name>A0A285NTW9_9AQUI</name>
<feature type="transmembrane region" description="Helical" evidence="1">
    <location>
        <begin position="104"/>
        <end position="121"/>
    </location>
</feature>
<keyword evidence="1" id="KW-1133">Transmembrane helix</keyword>
<sequence>MIRKLLELGHAIALLPAVSLFIGATFLGLYGVYILLETLYGVIFKPEVREPAVLSTKFISVMDIHLLSIILYIFSVGLYELFVGKLNVPDWLRITDIDQLKAKLASVVILILAITFTKKLVEWKNPIDTLLFALAIAVIIAVLIFYYKVKEE</sequence>
<dbReference type="Pfam" id="PF03350">
    <property type="entry name" value="UPF0114"/>
    <property type="match status" value="1"/>
</dbReference>
<feature type="transmembrane region" description="Helical" evidence="1">
    <location>
        <begin position="127"/>
        <end position="147"/>
    </location>
</feature>
<reference evidence="3" key="1">
    <citation type="submission" date="2017-09" db="EMBL/GenBank/DDBJ databases">
        <authorList>
            <person name="Varghese N."/>
            <person name="Submissions S."/>
        </authorList>
    </citation>
    <scope>NUCLEOTIDE SEQUENCE [LARGE SCALE GENOMIC DNA]</scope>
    <source>
        <strain evidence="3">DSM 2913</strain>
    </source>
</reference>
<dbReference type="PANTHER" id="PTHR31721:SF4">
    <property type="entry name" value="OS06G0710300 PROTEIN"/>
    <property type="match status" value="1"/>
</dbReference>
<proteinExistence type="predicted"/>
<dbReference type="Proteomes" id="UP000218627">
    <property type="component" value="Unassembled WGS sequence"/>
</dbReference>
<dbReference type="EMBL" id="OBEN01000001">
    <property type="protein sequence ID" value="SNZ11091.1"/>
    <property type="molecule type" value="Genomic_DNA"/>
</dbReference>
<dbReference type="OrthoDB" id="553933at2"/>
<dbReference type="InterPro" id="IPR005134">
    <property type="entry name" value="UPF0114"/>
</dbReference>
<evidence type="ECO:0000256" key="1">
    <source>
        <dbReference type="SAM" id="Phobius"/>
    </source>
</evidence>
<evidence type="ECO:0000313" key="2">
    <source>
        <dbReference type="EMBL" id="SNZ11091.1"/>
    </source>
</evidence>